<comment type="caution">
    <text evidence="1">The sequence shown here is derived from an EMBL/GenBank/DDBJ whole genome shotgun (WGS) entry which is preliminary data.</text>
</comment>
<dbReference type="Proteomes" id="UP000619260">
    <property type="component" value="Unassembled WGS sequence"/>
</dbReference>
<keyword evidence="2" id="KW-1185">Reference proteome</keyword>
<dbReference type="EMBL" id="BOPF01000006">
    <property type="protein sequence ID" value="GIJ45010.1"/>
    <property type="molecule type" value="Genomic_DNA"/>
</dbReference>
<accession>A0A8J4DNL0</accession>
<protein>
    <submittedName>
        <fullName evidence="1">Uncharacterized protein</fullName>
    </submittedName>
</protein>
<name>A0A8J4DNL0_9ACTN</name>
<proteinExistence type="predicted"/>
<organism evidence="1 2">
    <name type="scientific">Virgisporangium aliadipatigenens</name>
    <dbReference type="NCBI Taxonomy" id="741659"/>
    <lineage>
        <taxon>Bacteria</taxon>
        <taxon>Bacillati</taxon>
        <taxon>Actinomycetota</taxon>
        <taxon>Actinomycetes</taxon>
        <taxon>Micromonosporales</taxon>
        <taxon>Micromonosporaceae</taxon>
        <taxon>Virgisporangium</taxon>
    </lineage>
</organism>
<sequence length="167" mass="18581">MSAVIISVAGVVVAVAALVAALWQGYLLRRQVAHAEQVSNAQFYQNITIQWIEFDKIFIERPHLWSYFHGGKPVIEDGGDHADLISVATAIANLAEMCVNCQVVLGSYSGDWERYFRFVYLNSPFFREFWGKHSSMWSNAVDRAFVTPVSGIEPSTPPEVAVDCVPA</sequence>
<dbReference type="AlphaFoldDB" id="A0A8J4DNL0"/>
<gene>
    <name evidence="1" type="ORF">Val02_18960</name>
</gene>
<evidence type="ECO:0000313" key="1">
    <source>
        <dbReference type="EMBL" id="GIJ45010.1"/>
    </source>
</evidence>
<dbReference type="RefSeq" id="WP_203898573.1">
    <property type="nucleotide sequence ID" value="NZ_BOPF01000006.1"/>
</dbReference>
<reference evidence="1" key="1">
    <citation type="submission" date="2021-01" db="EMBL/GenBank/DDBJ databases">
        <title>Whole genome shotgun sequence of Virgisporangium aliadipatigenens NBRC 105644.</title>
        <authorList>
            <person name="Komaki H."/>
            <person name="Tamura T."/>
        </authorList>
    </citation>
    <scope>NUCLEOTIDE SEQUENCE</scope>
    <source>
        <strain evidence="1">NBRC 105644</strain>
    </source>
</reference>
<evidence type="ECO:0000313" key="2">
    <source>
        <dbReference type="Proteomes" id="UP000619260"/>
    </source>
</evidence>